<dbReference type="Proteomes" id="UP000028013">
    <property type="component" value="Unassembled WGS sequence"/>
</dbReference>
<sequence length="391" mass="42994">MLMKKISLLLVGVLALFSCEQEELDNFVESSGVGQVMTRAIGSSADFDPISELAEIPVNILNIGNSKQKYLTCKEKGTEICLTDKDDGSLRQRWYLKYGRTIVVAGGNNRVTSDTYGVVTPNNYLSSEIPDNLRLSYWNKSTFDSPLAGPGLSFNCLADANCMIYTMYGNFNTGLSSYYLQSESSTSSSVKFKTNNSSSLALWEIVPVGEYELVGLEYVRTTVDSFEPTEVICDHDEYTNEHLSVDTWNYSLSTSYTEKSDFSKTEGVSVTISGGLNVGIPNVVGDDSSLGVNVSVQQQTNKSWTYGTSDSKTVTKTRTGQIPIQPGETVKLDAVLIMYKGSLTYVATLRKIGDTKTFRVKGKWSGDCFSSFEARTYNPTTGKLVGEYVLE</sequence>
<protein>
    <submittedName>
        <fullName evidence="1">Uncharacterized protein</fullName>
    </submittedName>
</protein>
<dbReference type="AlphaFoldDB" id="A0A078S1W5"/>
<proteinExistence type="predicted"/>
<dbReference type="PATRIC" id="fig|1339349.3.peg.2737"/>
<gene>
    <name evidence="1" type="ORF">M094_1582</name>
</gene>
<evidence type="ECO:0000313" key="1">
    <source>
        <dbReference type="EMBL" id="KDS50651.1"/>
    </source>
</evidence>
<dbReference type="CDD" id="cd20240">
    <property type="entry name" value="PFM_aerolysin-like"/>
    <property type="match status" value="1"/>
</dbReference>
<comment type="caution">
    <text evidence="1">The sequence shown here is derived from an EMBL/GenBank/DDBJ whole genome shotgun (WGS) entry which is preliminary data.</text>
</comment>
<evidence type="ECO:0000313" key="2">
    <source>
        <dbReference type="Proteomes" id="UP000028013"/>
    </source>
</evidence>
<accession>A0A078S1W5</accession>
<dbReference type="Gene3D" id="2.170.15.10">
    <property type="entry name" value="Proaerolysin, chain A, domain 3"/>
    <property type="match status" value="1"/>
</dbReference>
<organism evidence="1 2">
    <name type="scientific">Bacteroides uniformis str. 3978 T3 ii</name>
    <dbReference type="NCBI Taxonomy" id="1339349"/>
    <lineage>
        <taxon>Bacteria</taxon>
        <taxon>Pseudomonadati</taxon>
        <taxon>Bacteroidota</taxon>
        <taxon>Bacteroidia</taxon>
        <taxon>Bacteroidales</taxon>
        <taxon>Bacteroidaceae</taxon>
        <taxon>Bacteroides</taxon>
    </lineage>
</organism>
<dbReference type="PROSITE" id="PS51257">
    <property type="entry name" value="PROKAR_LIPOPROTEIN"/>
    <property type="match status" value="1"/>
</dbReference>
<dbReference type="SUPFAM" id="SSF56973">
    <property type="entry name" value="Aerolisin/ETX pore-forming domain"/>
    <property type="match status" value="1"/>
</dbReference>
<name>A0A078S1W5_BACUN</name>
<dbReference type="EMBL" id="JNHN01000174">
    <property type="protein sequence ID" value="KDS50651.1"/>
    <property type="molecule type" value="Genomic_DNA"/>
</dbReference>
<reference evidence="1 2" key="1">
    <citation type="submission" date="2014-04" db="EMBL/GenBank/DDBJ databases">
        <authorList>
            <person name="Sears C."/>
            <person name="Carroll K."/>
            <person name="Sack B.R."/>
            <person name="Qadri F."/>
            <person name="Myers L.L."/>
            <person name="Chung G.-T."/>
            <person name="Escheverria P."/>
            <person name="Fraser C.M."/>
            <person name="Sadzewicz L."/>
            <person name="Shefchek K.A."/>
            <person name="Tallon L."/>
            <person name="Das S.P."/>
            <person name="Daugherty S."/>
            <person name="Mongodin E.F."/>
        </authorList>
    </citation>
    <scope>NUCLEOTIDE SEQUENCE [LARGE SCALE GENOMIC DNA]</scope>
    <source>
        <strain evidence="1 2">3978 T3 ii</strain>
    </source>
</reference>